<keyword evidence="1" id="KW-0472">Membrane</keyword>
<dbReference type="Proteomes" id="UP000515237">
    <property type="component" value="Chromosome"/>
</dbReference>
<organism evidence="2 3">
    <name type="scientific">Adhaeribacter swui</name>
    <dbReference type="NCBI Taxonomy" id="2086471"/>
    <lineage>
        <taxon>Bacteria</taxon>
        <taxon>Pseudomonadati</taxon>
        <taxon>Bacteroidota</taxon>
        <taxon>Cytophagia</taxon>
        <taxon>Cytophagales</taxon>
        <taxon>Hymenobacteraceae</taxon>
        <taxon>Adhaeribacter</taxon>
    </lineage>
</organism>
<keyword evidence="3" id="KW-1185">Reference proteome</keyword>
<accession>A0A7G7G3W8</accession>
<protein>
    <submittedName>
        <fullName evidence="2">Uncharacterized protein</fullName>
    </submittedName>
</protein>
<evidence type="ECO:0000313" key="3">
    <source>
        <dbReference type="Proteomes" id="UP000515237"/>
    </source>
</evidence>
<evidence type="ECO:0000256" key="1">
    <source>
        <dbReference type="SAM" id="Phobius"/>
    </source>
</evidence>
<sequence>MLSNSWTDLIKWTNDNSGFLSLILFLVTILFGWISGLFNSLIKKPKLKVRFIEKSSFFSFFYTGNQSYEEQLNETFNLHQTGFAVYMSIANVGNMPTSIDKIYLGYYKNTTKTKLFDKQMVWLPQSHIFADFKFEYGESLVFIPPLRTRSDVFNQRRTDSLDVGESIVGVAYFEQGEAWGNLNPKSSDGDGTIKVVIKIRDVYGKHYKFKTTLKPKAIEEARTINEAFGLTTNITKD</sequence>
<dbReference type="RefSeq" id="WP_185272635.1">
    <property type="nucleotide sequence ID" value="NZ_CP055156.1"/>
</dbReference>
<dbReference type="AlphaFoldDB" id="A0A7G7G3W8"/>
<reference evidence="2 3" key="1">
    <citation type="journal article" date="2018" name="Int. J. Syst. Evol. Microbiol.">
        <title>Adhaeribacter swui sp. nov., isolated from wet mud.</title>
        <authorList>
            <person name="Kim D.U."/>
            <person name="Kim K.W."/>
            <person name="Kang M.S."/>
            <person name="Kim J.Y."/>
            <person name="Jang J.H."/>
            <person name="Kim M.K."/>
        </authorList>
    </citation>
    <scope>NUCLEOTIDE SEQUENCE [LARGE SCALE GENOMIC DNA]</scope>
    <source>
        <strain evidence="2 3">KCTC 52873</strain>
    </source>
</reference>
<evidence type="ECO:0000313" key="2">
    <source>
        <dbReference type="EMBL" id="QNF31852.1"/>
    </source>
</evidence>
<dbReference type="EMBL" id="CP055156">
    <property type="protein sequence ID" value="QNF31852.1"/>
    <property type="molecule type" value="Genomic_DNA"/>
</dbReference>
<dbReference type="KEGG" id="aswu:HUW51_03625"/>
<name>A0A7G7G3W8_9BACT</name>
<keyword evidence="1" id="KW-1133">Transmembrane helix</keyword>
<keyword evidence="1" id="KW-0812">Transmembrane</keyword>
<proteinExistence type="predicted"/>
<gene>
    <name evidence="2" type="ORF">HUW51_03625</name>
</gene>
<feature type="transmembrane region" description="Helical" evidence="1">
    <location>
        <begin position="20"/>
        <end position="42"/>
    </location>
</feature>